<keyword evidence="1" id="KW-1133">Transmembrane helix</keyword>
<proteinExistence type="predicted"/>
<evidence type="ECO:0000256" key="1">
    <source>
        <dbReference type="SAM" id="Phobius"/>
    </source>
</evidence>
<dbReference type="InParanoid" id="A0A1B7MFS5"/>
<gene>
    <name evidence="2" type="ORF">K503DRAFT_777566</name>
</gene>
<organism evidence="2 3">
    <name type="scientific">Rhizopogon vinicolor AM-OR11-026</name>
    <dbReference type="NCBI Taxonomy" id="1314800"/>
    <lineage>
        <taxon>Eukaryota</taxon>
        <taxon>Fungi</taxon>
        <taxon>Dikarya</taxon>
        <taxon>Basidiomycota</taxon>
        <taxon>Agaricomycotina</taxon>
        <taxon>Agaricomycetes</taxon>
        <taxon>Agaricomycetidae</taxon>
        <taxon>Boletales</taxon>
        <taxon>Suillineae</taxon>
        <taxon>Rhizopogonaceae</taxon>
        <taxon>Rhizopogon</taxon>
    </lineage>
</organism>
<accession>A0A1B7MFS5</accession>
<dbReference type="EMBL" id="KV449392">
    <property type="protein sequence ID" value="OAX31454.1"/>
    <property type="molecule type" value="Genomic_DNA"/>
</dbReference>
<dbReference type="AlphaFoldDB" id="A0A1B7MFS5"/>
<keyword evidence="3" id="KW-1185">Reference proteome</keyword>
<evidence type="ECO:0000313" key="3">
    <source>
        <dbReference type="Proteomes" id="UP000092154"/>
    </source>
</evidence>
<keyword evidence="1" id="KW-0472">Membrane</keyword>
<feature type="transmembrane region" description="Helical" evidence="1">
    <location>
        <begin position="21"/>
        <end position="42"/>
    </location>
</feature>
<dbReference type="Proteomes" id="UP000092154">
    <property type="component" value="Unassembled WGS sequence"/>
</dbReference>
<reference evidence="2 3" key="1">
    <citation type="submission" date="2016-06" db="EMBL/GenBank/DDBJ databases">
        <title>Comparative genomics of the ectomycorrhizal sister species Rhizopogon vinicolor and Rhizopogon vesiculosus (Basidiomycota: Boletales) reveals a divergence of the mating type B locus.</title>
        <authorList>
            <consortium name="DOE Joint Genome Institute"/>
            <person name="Mujic A.B."/>
            <person name="Kuo A."/>
            <person name="Tritt A."/>
            <person name="Lipzen A."/>
            <person name="Chen C."/>
            <person name="Johnson J."/>
            <person name="Sharma A."/>
            <person name="Barry K."/>
            <person name="Grigoriev I.V."/>
            <person name="Spatafora J.W."/>
        </authorList>
    </citation>
    <scope>NUCLEOTIDE SEQUENCE [LARGE SCALE GENOMIC DNA]</scope>
    <source>
        <strain evidence="2 3">AM-OR11-026</strain>
    </source>
</reference>
<name>A0A1B7MFS5_9AGAM</name>
<keyword evidence="1" id="KW-0812">Transmembrane</keyword>
<sequence length="113" mass="12056">MMEPSTRNRFAAALPFSQAGGLEVVGIGAWLVVVCALTVALVEGTADTSSTVVSLLRKWNLLGGSWPLDRVLLVGLSYDAQESGHTVILMQDFAAVTAHTVMQQSCGAYVMYH</sequence>
<evidence type="ECO:0000313" key="2">
    <source>
        <dbReference type="EMBL" id="OAX31454.1"/>
    </source>
</evidence>
<protein>
    <submittedName>
        <fullName evidence="2">Uncharacterized protein</fullName>
    </submittedName>
</protein>